<dbReference type="InterPro" id="IPR050297">
    <property type="entry name" value="LipidA_mod_glycosyltrf_83"/>
</dbReference>
<feature type="transmembrane region" description="Helical" evidence="8">
    <location>
        <begin position="297"/>
        <end position="315"/>
    </location>
</feature>
<dbReference type="AlphaFoldDB" id="A0A7C0ZFC2"/>
<dbReference type="GO" id="GO:0009103">
    <property type="term" value="P:lipopolysaccharide biosynthetic process"/>
    <property type="evidence" value="ECO:0007669"/>
    <property type="project" value="UniProtKB-ARBA"/>
</dbReference>
<feature type="transmembrane region" description="Helical" evidence="8">
    <location>
        <begin position="219"/>
        <end position="238"/>
    </location>
</feature>
<feature type="domain" description="Glycosyltransferase RgtA/B/C/D-like" evidence="9">
    <location>
        <begin position="33"/>
        <end position="176"/>
    </location>
</feature>
<accession>A0A7C0ZFC2</accession>
<feature type="transmembrane region" description="Helical" evidence="8">
    <location>
        <begin position="164"/>
        <end position="184"/>
    </location>
</feature>
<dbReference type="PANTHER" id="PTHR33908">
    <property type="entry name" value="MANNOSYLTRANSFERASE YKCB-RELATED"/>
    <property type="match status" value="1"/>
</dbReference>
<evidence type="ECO:0000256" key="6">
    <source>
        <dbReference type="ARBA" id="ARBA00022989"/>
    </source>
</evidence>
<feature type="transmembrane region" description="Helical" evidence="8">
    <location>
        <begin position="245"/>
        <end position="263"/>
    </location>
</feature>
<organism evidence="10">
    <name type="scientific">candidate division WOR-3 bacterium</name>
    <dbReference type="NCBI Taxonomy" id="2052148"/>
    <lineage>
        <taxon>Bacteria</taxon>
        <taxon>Bacteria division WOR-3</taxon>
    </lineage>
</organism>
<gene>
    <name evidence="10" type="ORF">ENF18_07620</name>
</gene>
<sequence>MLCDVAKNFAFEGRFGTDVFGNVSGFPHAYYWQPPLYPLIMAGVYRVAGFGMLQTRIPGLIFGAMAIFLLMLLIYRLTGDMSSAFVAGSILLIDPVFIQTSRAGRMDTLAIMLILLGLYMFIVKKKDFVSGVFIGLAGITHPIVIEVFLAIVLLIFIKEGFVKTVRFISGAFIPLIPWIIYILIHPDYFSSQFLMHGIYHIKAGFFSSIVGELKRYIHAYRYAPLIPLIFLMVIITALKNPLKYLSYIILFSIPLIFNTFLMVKGMGYYTLYPELGCLLLTGFVVKEWNRKIIKRAVLPMLILTGLLTIGSRLYITISQWHERDYTLIFSELKDIIKLGDYVWGPGEAWYGVIEAGGRLQITGDIDPERHRVVIVNPWAYDIEDVYIPPEYRFVRRIGSPIQYPRLYLILNPENRMYLMDVYTLSRDGV</sequence>
<keyword evidence="3" id="KW-0328">Glycosyltransferase</keyword>
<reference evidence="10" key="1">
    <citation type="journal article" date="2020" name="mSystems">
        <title>Genome- and Community-Level Interaction Insights into Carbon Utilization and Element Cycling Functions of Hydrothermarchaeota in Hydrothermal Sediment.</title>
        <authorList>
            <person name="Zhou Z."/>
            <person name="Liu Y."/>
            <person name="Xu W."/>
            <person name="Pan J."/>
            <person name="Luo Z.H."/>
            <person name="Li M."/>
        </authorList>
    </citation>
    <scope>NUCLEOTIDE SEQUENCE [LARGE SCALE GENOMIC DNA]</scope>
    <source>
        <strain evidence="10">HyVt-102</strain>
    </source>
</reference>
<dbReference type="Pfam" id="PF13231">
    <property type="entry name" value="PMT_2"/>
    <property type="match status" value="1"/>
</dbReference>
<evidence type="ECO:0000313" key="10">
    <source>
        <dbReference type="EMBL" id="HDI83641.1"/>
    </source>
</evidence>
<evidence type="ECO:0000256" key="2">
    <source>
        <dbReference type="ARBA" id="ARBA00022475"/>
    </source>
</evidence>
<keyword evidence="7 8" id="KW-0472">Membrane</keyword>
<evidence type="ECO:0000256" key="4">
    <source>
        <dbReference type="ARBA" id="ARBA00022679"/>
    </source>
</evidence>
<feature type="transmembrane region" description="Helical" evidence="8">
    <location>
        <begin position="105"/>
        <end position="122"/>
    </location>
</feature>
<feature type="transmembrane region" description="Helical" evidence="8">
    <location>
        <begin position="81"/>
        <end position="98"/>
    </location>
</feature>
<feature type="transmembrane region" description="Helical" evidence="8">
    <location>
        <begin position="269"/>
        <end position="285"/>
    </location>
</feature>
<dbReference type="GO" id="GO:0005886">
    <property type="term" value="C:plasma membrane"/>
    <property type="evidence" value="ECO:0007669"/>
    <property type="project" value="UniProtKB-SubCell"/>
</dbReference>
<evidence type="ECO:0000256" key="3">
    <source>
        <dbReference type="ARBA" id="ARBA00022676"/>
    </source>
</evidence>
<keyword evidence="2" id="KW-1003">Cell membrane</keyword>
<comment type="subcellular location">
    <subcellularLocation>
        <location evidence="1">Cell membrane</location>
        <topology evidence="1">Multi-pass membrane protein</topology>
    </subcellularLocation>
</comment>
<evidence type="ECO:0000256" key="7">
    <source>
        <dbReference type="ARBA" id="ARBA00023136"/>
    </source>
</evidence>
<evidence type="ECO:0000256" key="1">
    <source>
        <dbReference type="ARBA" id="ARBA00004651"/>
    </source>
</evidence>
<feature type="transmembrane region" description="Helical" evidence="8">
    <location>
        <begin position="128"/>
        <end position="157"/>
    </location>
</feature>
<dbReference type="PANTHER" id="PTHR33908:SF11">
    <property type="entry name" value="MEMBRANE PROTEIN"/>
    <property type="match status" value="1"/>
</dbReference>
<keyword evidence="4" id="KW-0808">Transferase</keyword>
<dbReference type="Proteomes" id="UP000885847">
    <property type="component" value="Unassembled WGS sequence"/>
</dbReference>
<dbReference type="EMBL" id="DQWE01000359">
    <property type="protein sequence ID" value="HDI83641.1"/>
    <property type="molecule type" value="Genomic_DNA"/>
</dbReference>
<dbReference type="InterPro" id="IPR038731">
    <property type="entry name" value="RgtA/B/C-like"/>
</dbReference>
<evidence type="ECO:0000256" key="5">
    <source>
        <dbReference type="ARBA" id="ARBA00022692"/>
    </source>
</evidence>
<evidence type="ECO:0000256" key="8">
    <source>
        <dbReference type="SAM" id="Phobius"/>
    </source>
</evidence>
<protein>
    <submittedName>
        <fullName evidence="10">Glycosyltransferase family 39 protein</fullName>
    </submittedName>
</protein>
<proteinExistence type="predicted"/>
<comment type="caution">
    <text evidence="10">The sequence shown here is derived from an EMBL/GenBank/DDBJ whole genome shotgun (WGS) entry which is preliminary data.</text>
</comment>
<feature type="transmembrane region" description="Helical" evidence="8">
    <location>
        <begin position="57"/>
        <end position="75"/>
    </location>
</feature>
<evidence type="ECO:0000259" key="9">
    <source>
        <dbReference type="Pfam" id="PF13231"/>
    </source>
</evidence>
<name>A0A7C0ZFC2_UNCW3</name>
<keyword evidence="6 8" id="KW-1133">Transmembrane helix</keyword>
<dbReference type="GO" id="GO:0016763">
    <property type="term" value="F:pentosyltransferase activity"/>
    <property type="evidence" value="ECO:0007669"/>
    <property type="project" value="TreeGrafter"/>
</dbReference>
<keyword evidence="5 8" id="KW-0812">Transmembrane</keyword>
<feature type="transmembrane region" description="Helical" evidence="8">
    <location>
        <begin position="30"/>
        <end position="48"/>
    </location>
</feature>